<evidence type="ECO:0000313" key="4">
    <source>
        <dbReference type="Proteomes" id="UP001221924"/>
    </source>
</evidence>
<evidence type="ECO:0000256" key="1">
    <source>
        <dbReference type="SAM" id="Coils"/>
    </source>
</evidence>
<reference evidence="3" key="1">
    <citation type="submission" date="2023-03" db="EMBL/GenBank/DDBJ databases">
        <title>DFI Biobank Strains.</title>
        <authorList>
            <person name="Mostad J."/>
            <person name="Paddock L."/>
            <person name="Medina S."/>
            <person name="Waligurski E."/>
            <person name="Barat B."/>
            <person name="Smith R."/>
            <person name="Burgo V."/>
            <person name="Metcalfe C."/>
            <person name="Woodson C."/>
            <person name="Sundararajan A."/>
            <person name="Ramaswamy R."/>
            <person name="Lin H."/>
            <person name="Pamer E.G."/>
        </authorList>
    </citation>
    <scope>NUCLEOTIDE SEQUENCE</scope>
    <source>
        <strain evidence="3">DFI.9.5</strain>
    </source>
</reference>
<gene>
    <name evidence="3" type="ORF">PZH42_05135</name>
</gene>
<dbReference type="EMBL" id="JARFID010000003">
    <property type="protein sequence ID" value="MDE8693480.1"/>
    <property type="molecule type" value="Genomic_DNA"/>
</dbReference>
<name>A0AAW6LV30_9BACE</name>
<feature type="chain" id="PRO_5043711833" description="Chromosome partition protein Smc" evidence="2">
    <location>
        <begin position="22"/>
        <end position="930"/>
    </location>
</feature>
<protein>
    <recommendedName>
        <fullName evidence="5">Chromosome partition protein Smc</fullName>
    </recommendedName>
</protein>
<dbReference type="PANTHER" id="PTHR45615">
    <property type="entry name" value="MYOSIN HEAVY CHAIN, NON-MUSCLE"/>
    <property type="match status" value="1"/>
</dbReference>
<dbReference type="PANTHER" id="PTHR45615:SF80">
    <property type="entry name" value="GRIP DOMAIN-CONTAINING PROTEIN"/>
    <property type="match status" value="1"/>
</dbReference>
<evidence type="ECO:0000256" key="2">
    <source>
        <dbReference type="SAM" id="SignalP"/>
    </source>
</evidence>
<keyword evidence="1" id="KW-0175">Coiled coil</keyword>
<comment type="caution">
    <text evidence="3">The sequence shown here is derived from an EMBL/GenBank/DDBJ whole genome shotgun (WGS) entry which is preliminary data.</text>
</comment>
<evidence type="ECO:0008006" key="5">
    <source>
        <dbReference type="Google" id="ProtNLM"/>
    </source>
</evidence>
<sequence>MKKWTYLVAAGIMLGATPVFTGCIDNDEPEGITVLRGAKAELLKAKATVETAKAEQVKAKAAYLLAQAEYQKALAATENANAKIKEAIAKQEEAKVKLIETQNEQEKQKLQAQIAELEHQKEMWEIEKNSAIAAAEQAVKSWELAYKQAEVAYEKVLLELAAQKASLTKQQQLLLADYVNDVKTAKEDLAEKKEDVRLAQRAVNKAAQLVEETEADKEYWQYELARTLKLENKKLEGLEAALKEAKEGLGEFENMKPTELAAKYEALEQELNALKKKIADESVKAAEERRAIQEGELAELNKKAQAMTKSMQADVEIPAFTYPEVIGDALPFAWNNIKDKEYEPLTYTWMNQYYYNYRLEELNTLLTQVQQWTRDENDNEWTQQRIAEWKKDIEDANTAIEGMKKDWKEAVDVYHRTPADVVINMSKITGYTEAVAAIKPFNTAVTDYQKAWKAFEDARKAHQKVTNEFWNNRNNINYTYNAEYNKLDPYTKAEEERTKLYEAWNTLNSNPDAEQAKKDEAWKAYTDFDSNAYVAELTKPLEEKRDAALKAEDTKRLEAEAAVRTTVEAYKAKRDALTAEVDIVTPLYDNFYTNASRIDEWTTYQTIYNHANFAEAAGLYQGSNDNSYYISGWNDADGNYINSEWVYYPNNVSTYEVDADAVTEISKDNIKTLIQYRSRALFGNAYGFGQNEYGDPDARLLDLTFEDVEKLIAESSEEPLYGNDYITACRQFGRMGSVFAFEAQVKFAEAWLADKNSSVSKLISATEEAIEAMQAKYDEQELSYKEQGEALDKELLAINKKLQDAVDALNELRATSGPIYDLKEAVWQAIKDYRDAGFDEWSQDLIDREVTKLKTLIEQLEASIDDQNHAIETAQRNLDGYNNGNLTALQTAKEALEDAEAAMVAAQEVYNDALEALNKMIAAIAAETAE</sequence>
<proteinExistence type="predicted"/>
<keyword evidence="2" id="KW-0732">Signal</keyword>
<feature type="coiled-coil region" evidence="1">
    <location>
        <begin position="35"/>
        <end position="303"/>
    </location>
</feature>
<dbReference type="AlphaFoldDB" id="A0AAW6LV30"/>
<organism evidence="3 4">
    <name type="scientific">Bacteroides cellulosilyticus</name>
    <dbReference type="NCBI Taxonomy" id="246787"/>
    <lineage>
        <taxon>Bacteria</taxon>
        <taxon>Pseudomonadati</taxon>
        <taxon>Bacteroidota</taxon>
        <taxon>Bacteroidia</taxon>
        <taxon>Bacteroidales</taxon>
        <taxon>Bacteroidaceae</taxon>
        <taxon>Bacteroides</taxon>
    </lineage>
</organism>
<dbReference type="PROSITE" id="PS51257">
    <property type="entry name" value="PROKAR_LIPOPROTEIN"/>
    <property type="match status" value="1"/>
</dbReference>
<feature type="signal peptide" evidence="2">
    <location>
        <begin position="1"/>
        <end position="21"/>
    </location>
</feature>
<dbReference type="Proteomes" id="UP001221924">
    <property type="component" value="Unassembled WGS sequence"/>
</dbReference>
<dbReference type="RefSeq" id="WP_149934133.1">
    <property type="nucleotide sequence ID" value="NZ_CAXKYC010000004.1"/>
</dbReference>
<evidence type="ECO:0000313" key="3">
    <source>
        <dbReference type="EMBL" id="MDE8693480.1"/>
    </source>
</evidence>
<feature type="coiled-coil region" evidence="1">
    <location>
        <begin position="763"/>
        <end position="815"/>
    </location>
</feature>
<feature type="coiled-coil region" evidence="1">
    <location>
        <begin position="850"/>
        <end position="916"/>
    </location>
</feature>
<accession>A0AAW6LV30</accession>